<comment type="caution">
    <text evidence="1">The sequence shown here is derived from an EMBL/GenBank/DDBJ whole genome shotgun (WGS) entry which is preliminary data.</text>
</comment>
<organism evidence="1 2">
    <name type="scientific">Stephanodiscus triporus</name>
    <dbReference type="NCBI Taxonomy" id="2934178"/>
    <lineage>
        <taxon>Eukaryota</taxon>
        <taxon>Sar</taxon>
        <taxon>Stramenopiles</taxon>
        <taxon>Ochrophyta</taxon>
        <taxon>Bacillariophyta</taxon>
        <taxon>Coscinodiscophyceae</taxon>
        <taxon>Thalassiosirophycidae</taxon>
        <taxon>Stephanodiscales</taxon>
        <taxon>Stephanodiscaceae</taxon>
        <taxon>Stephanodiscus</taxon>
    </lineage>
</organism>
<evidence type="ECO:0000313" key="2">
    <source>
        <dbReference type="Proteomes" id="UP001530315"/>
    </source>
</evidence>
<dbReference type="Gene3D" id="1.25.10.10">
    <property type="entry name" value="Leucine-rich Repeat Variant"/>
    <property type="match status" value="1"/>
</dbReference>
<accession>A0ABD3P6E4</accession>
<gene>
    <name evidence="1" type="ORF">ACHAW5_009100</name>
</gene>
<evidence type="ECO:0000313" key="1">
    <source>
        <dbReference type="EMBL" id="KAL3783003.1"/>
    </source>
</evidence>
<protein>
    <submittedName>
        <fullName evidence="1">Uncharacterized protein</fullName>
    </submittedName>
</protein>
<dbReference type="InterPro" id="IPR016024">
    <property type="entry name" value="ARM-type_fold"/>
</dbReference>
<reference evidence="1 2" key="1">
    <citation type="submission" date="2024-10" db="EMBL/GenBank/DDBJ databases">
        <title>Updated reference genomes for cyclostephanoid diatoms.</title>
        <authorList>
            <person name="Roberts W.R."/>
            <person name="Alverson A.J."/>
        </authorList>
    </citation>
    <scope>NUCLEOTIDE SEQUENCE [LARGE SCALE GENOMIC DNA]</scope>
    <source>
        <strain evidence="1 2">AJA276-08</strain>
    </source>
</reference>
<dbReference type="Proteomes" id="UP001530315">
    <property type="component" value="Unassembled WGS sequence"/>
</dbReference>
<dbReference type="AlphaFoldDB" id="A0ABD3P6E4"/>
<dbReference type="EMBL" id="JALLAZ020000991">
    <property type="protein sequence ID" value="KAL3783003.1"/>
    <property type="molecule type" value="Genomic_DNA"/>
</dbReference>
<keyword evidence="2" id="KW-1185">Reference proteome</keyword>
<sequence length="478" mass="52284">MGDEDSDDEADFLLVNWDLNGDAESAGSQSEGEDAIIIFNNNVDSSKGGGERCGTPKDIHSVVRRIGSPFLCQRTCNMEVNVLKHQSKIIPDERSTEARKNACIMCNIIDMRQRMNAIKNHMGTMAQCRGSSGDALREAGSICALLTVLWRLVVQSNGDDSETTALLPQMAYSDDGANFVSKILCGNHLHLRNDGPSFDGIVANEFDMTALDLATSCLGSLRDLSCGSASNRAAVLAWTPPSSCKAACIENGVHLLSNYVKRYDQWKWEEILALEQRGPDTRNSGAANECVASTHRGKKELRLLTNALGAIRNTSHSTPDVCQEMFDHGLVDPLVWRLMPRCLTKNRQSTTIVSSLPDVSLPWREACFRAAGSLINLAEKCPDVAHQLGSDRELIHLLIETWGGASAMAFDQAKTSARALPLLHLGLVAILNAAADGALAEGLDEVMVHVLENEKMRKRVAQRREDERKLGQIKHIIL</sequence>
<name>A0ABD3P6E4_9STRA</name>
<dbReference type="SUPFAM" id="SSF48371">
    <property type="entry name" value="ARM repeat"/>
    <property type="match status" value="1"/>
</dbReference>
<proteinExistence type="predicted"/>
<dbReference type="InterPro" id="IPR011989">
    <property type="entry name" value="ARM-like"/>
</dbReference>